<keyword evidence="9" id="KW-0949">S-adenosyl-L-methionine</keyword>
<dbReference type="GO" id="GO:0015030">
    <property type="term" value="C:Cajal body"/>
    <property type="evidence" value="ECO:0007669"/>
    <property type="project" value="UniProtKB-SubCell"/>
</dbReference>
<evidence type="ECO:0000256" key="6">
    <source>
        <dbReference type="ARBA" id="ARBA00022553"/>
    </source>
</evidence>
<evidence type="ECO:0000256" key="20">
    <source>
        <dbReference type="ARBA" id="ARBA00064494"/>
    </source>
</evidence>
<keyword evidence="25" id="KW-1185">Reference proteome</keyword>
<dbReference type="CDD" id="cd02440">
    <property type="entry name" value="AdoMet_MTases"/>
    <property type="match status" value="1"/>
</dbReference>
<dbReference type="OrthoDB" id="194443at2759"/>
<evidence type="ECO:0000256" key="8">
    <source>
        <dbReference type="ARBA" id="ARBA00022679"/>
    </source>
</evidence>
<dbReference type="Proteomes" id="UP000192578">
    <property type="component" value="Unassembled WGS sequence"/>
</dbReference>
<dbReference type="PANTHER" id="PTHR14741">
    <property type="entry name" value="S-ADENOSYLMETHIONINE-DEPENDENT METHYLTRANSFERASE RELATED"/>
    <property type="match status" value="1"/>
</dbReference>
<keyword evidence="11" id="KW-0804">Transcription</keyword>
<organism evidence="24 25">
    <name type="scientific">Hypsibius exemplaris</name>
    <name type="common">Freshwater tardigrade</name>
    <dbReference type="NCBI Taxonomy" id="2072580"/>
    <lineage>
        <taxon>Eukaryota</taxon>
        <taxon>Metazoa</taxon>
        <taxon>Ecdysozoa</taxon>
        <taxon>Tardigrada</taxon>
        <taxon>Eutardigrada</taxon>
        <taxon>Parachela</taxon>
        <taxon>Hypsibioidea</taxon>
        <taxon>Hypsibiidae</taxon>
        <taxon>Hypsibius</taxon>
    </lineage>
</organism>
<dbReference type="Gene3D" id="3.40.50.150">
    <property type="entry name" value="Vaccinia Virus protein VP39"/>
    <property type="match status" value="1"/>
</dbReference>
<comment type="similarity">
    <text evidence="13">Belongs to the methyltransferase superfamily. Trimethylguanosine synthase family.</text>
</comment>
<feature type="region of interest" description="Disordered" evidence="23">
    <location>
        <begin position="602"/>
        <end position="627"/>
    </location>
</feature>
<comment type="caution">
    <text evidence="24">The sequence shown here is derived from an EMBL/GenBank/DDBJ whole genome shotgun (WGS) entry which is preliminary data.</text>
</comment>
<evidence type="ECO:0000256" key="23">
    <source>
        <dbReference type="SAM" id="MobiDB-lite"/>
    </source>
</evidence>
<evidence type="ECO:0000256" key="4">
    <source>
        <dbReference type="ARBA" id="ARBA00018517"/>
    </source>
</evidence>
<feature type="compositionally biased region" description="Polar residues" evidence="23">
    <location>
        <begin position="602"/>
        <end position="611"/>
    </location>
</feature>
<gene>
    <name evidence="24" type="ORF">BV898_08377</name>
</gene>
<evidence type="ECO:0000256" key="9">
    <source>
        <dbReference type="ARBA" id="ARBA00022691"/>
    </source>
</evidence>
<feature type="compositionally biased region" description="Polar residues" evidence="23">
    <location>
        <begin position="42"/>
        <end position="51"/>
    </location>
</feature>
<evidence type="ECO:0000256" key="15">
    <source>
        <dbReference type="ARBA" id="ARBA00048740"/>
    </source>
</evidence>
<feature type="compositionally biased region" description="Basic and acidic residues" evidence="23">
    <location>
        <begin position="490"/>
        <end position="511"/>
    </location>
</feature>
<dbReference type="FunFam" id="3.40.50.150:FF:000066">
    <property type="entry name" value="Trimethylguanosine synthase 1"/>
    <property type="match status" value="1"/>
</dbReference>
<feature type="region of interest" description="Disordered" evidence="23">
    <location>
        <begin position="1"/>
        <end position="26"/>
    </location>
</feature>
<evidence type="ECO:0000256" key="19">
    <source>
        <dbReference type="ARBA" id="ARBA00057179"/>
    </source>
</evidence>
<feature type="compositionally biased region" description="Acidic residues" evidence="23">
    <location>
        <begin position="400"/>
        <end position="410"/>
    </location>
</feature>
<comment type="catalytic activity">
    <reaction evidence="15">
        <text>a 5'-end (N(7)-methyl 5'-triphosphoguanosine)-ribonucleoside in snoRNA + S-adenosyl-L-methionine = a 5'-end (N(2),N(7)-dimethyl 5'-triphosphoguanosine)-ribonucleoside in snoRNA + S-adenosyl-L-homocysteine + H(+)</text>
        <dbReference type="Rhea" id="RHEA:78475"/>
        <dbReference type="Rhea" id="RHEA-COMP:19086"/>
        <dbReference type="Rhea" id="RHEA-COMP:19088"/>
        <dbReference type="ChEBI" id="CHEBI:15378"/>
        <dbReference type="ChEBI" id="CHEBI:57856"/>
        <dbReference type="ChEBI" id="CHEBI:59789"/>
        <dbReference type="ChEBI" id="CHEBI:156461"/>
        <dbReference type="ChEBI" id="CHEBI:172880"/>
    </reaction>
    <physiologicalReaction direction="left-to-right" evidence="15">
        <dbReference type="Rhea" id="RHEA:78476"/>
    </physiologicalReaction>
</comment>
<feature type="region of interest" description="Disordered" evidence="23">
    <location>
        <begin position="352"/>
        <end position="376"/>
    </location>
</feature>
<feature type="compositionally biased region" description="Basic residues" evidence="23">
    <location>
        <begin position="423"/>
        <end position="433"/>
    </location>
</feature>
<comment type="catalytic activity">
    <reaction evidence="14">
        <text>a 5'-end (N(2),N(7)-dimethyl 5'-triphosphoguanosine)-ribonucleoside in snoRNA + S-adenosyl-L-methionine = a 5'-end (N(2),N(2),N(7)-trimethyl 5'-triphosphoguanosine)-ribonucleoside in snoRNA + S-adenosyl-L-homocysteine + H(+)</text>
        <dbReference type="Rhea" id="RHEA:78507"/>
        <dbReference type="Rhea" id="RHEA-COMP:19088"/>
        <dbReference type="Rhea" id="RHEA-COMP:19090"/>
        <dbReference type="ChEBI" id="CHEBI:15378"/>
        <dbReference type="ChEBI" id="CHEBI:57856"/>
        <dbReference type="ChEBI" id="CHEBI:59789"/>
        <dbReference type="ChEBI" id="CHEBI:167623"/>
        <dbReference type="ChEBI" id="CHEBI:172880"/>
    </reaction>
    <physiologicalReaction direction="left-to-right" evidence="14">
        <dbReference type="Rhea" id="RHEA:78508"/>
    </physiologicalReaction>
</comment>
<dbReference type="AlphaFoldDB" id="A0A1W0WQH7"/>
<accession>A0A1W0WQH7</accession>
<dbReference type="Pfam" id="PF09445">
    <property type="entry name" value="Methyltransf_15"/>
    <property type="match status" value="1"/>
</dbReference>
<feature type="compositionally biased region" description="Acidic residues" evidence="23">
    <location>
        <begin position="512"/>
        <end position="524"/>
    </location>
</feature>
<evidence type="ECO:0000256" key="14">
    <source>
        <dbReference type="ARBA" id="ARBA00047418"/>
    </source>
</evidence>
<name>A0A1W0WQH7_HYPEX</name>
<dbReference type="InterPro" id="IPR019012">
    <property type="entry name" value="RNA_cap_Gua-N2-MeTrfase"/>
</dbReference>
<dbReference type="GO" id="GO:0005737">
    <property type="term" value="C:cytoplasm"/>
    <property type="evidence" value="ECO:0007669"/>
    <property type="project" value="UniProtKB-SubCell"/>
</dbReference>
<keyword evidence="8" id="KW-0808">Transferase</keyword>
<feature type="compositionally biased region" description="Polar residues" evidence="23">
    <location>
        <begin position="442"/>
        <end position="456"/>
    </location>
</feature>
<feature type="region of interest" description="Disordered" evidence="23">
    <location>
        <begin position="39"/>
        <end position="65"/>
    </location>
</feature>
<dbReference type="GO" id="GO:0005730">
    <property type="term" value="C:nucleolus"/>
    <property type="evidence" value="ECO:0007669"/>
    <property type="project" value="UniProtKB-SubCell"/>
</dbReference>
<keyword evidence="10" id="KW-0805">Transcription regulation</keyword>
<evidence type="ECO:0000256" key="1">
    <source>
        <dbReference type="ARBA" id="ARBA00004408"/>
    </source>
</evidence>
<sequence length="861" mass="96899">MGNKKGGNTGQKSTDRDDIESEYDTKDLRWRRLAEVTLYLGPQQQNPSLSSIPDPPGLSNKTPTRKEEQKIMCHCTRLFCNDQDLLWKPFPQAKMKRKAVDPSAETGGDDSGNEGGLDLDTFGADIDENEYSAGSGFPVDRLPNPMRAAKPLIPFEGEFANDAEVLKSLGLPLGFLHSPFDLDKDKLQIPVAPIREERPLRVPKEVFLAPVPGNWQPVVDRSKNNYALAAADWDRYWSENGQKLVLDSWIEKYGDYVNPDYMKKLCSDFQNMDVGEPSRVYDHDENPLEEISWDDLWKENYESVFVKEYRSFMLKAVDELVAGKGAERAERAAPLVLLERTDLVVDDEGALDEIGEGSSNADDHRPSSPDFPIEEDFDEADFKDDGLIYDDEMDNVAAEGEVESVEEPADSEYLKSTMPHNGGRGRRGMRGQHRPTVASRMPETSSPALPSASTDKSSFDEEFSTAAGASQVIPSVSNSKAEVSKPASTNRDKLNSEQEKLTEERSSKAVPDDADMDDDDDESPVEMPIVKHKSGTSGLNARPQDDPQKTEKMFEFLGFNLGGGQTPLFEGMPGVRSHHVTFKEKNLRERSKYLNFWRRGNEYQSPSTSQKRPSDEMAADGEDAQEEANLGMPKKMLKQIGEVKTDDMPYHIRVNKKMWKYWFQRYRLFSRYDEGVLMDEESWFSVTPERIAEHIAERCRCDVIVDAFCGVGGNAIQFAFTCERVIAIDIDPVKIEYAKRNAAIYGVLDRIEFIVGDFFKVAPTLSADVVFLSPPWGGLNYAQHESYDLEKMELNGFRVFETARRVSENVAFFLPRNVAVEQLASLAGPGGKMEVEQNFLNKKLKTVVAYYGDLVEEESLM</sequence>
<evidence type="ECO:0000256" key="5">
    <source>
        <dbReference type="ARBA" id="ARBA00022490"/>
    </source>
</evidence>
<evidence type="ECO:0000256" key="7">
    <source>
        <dbReference type="ARBA" id="ARBA00022603"/>
    </source>
</evidence>
<evidence type="ECO:0000256" key="22">
    <source>
        <dbReference type="ARBA" id="ARBA00081504"/>
    </source>
</evidence>
<keyword evidence="5" id="KW-0963">Cytoplasm</keyword>
<comment type="subunit">
    <text evidence="20">May form homooligomers. Interacts with CREBBP/CBP, EED/WAIT1, EP300/P300, NCOA6/PRIP, PPARBP/PBP and SMN.</text>
</comment>
<evidence type="ECO:0000313" key="24">
    <source>
        <dbReference type="EMBL" id="OQV17442.1"/>
    </source>
</evidence>
<evidence type="ECO:0000256" key="3">
    <source>
        <dbReference type="ARBA" id="ARBA00004604"/>
    </source>
</evidence>
<feature type="compositionally biased region" description="Polar residues" evidence="23">
    <location>
        <begin position="472"/>
        <end position="489"/>
    </location>
</feature>
<evidence type="ECO:0000256" key="17">
    <source>
        <dbReference type="ARBA" id="ARBA00049075"/>
    </source>
</evidence>
<keyword evidence="7" id="KW-0489">Methyltransferase</keyword>
<dbReference type="PANTHER" id="PTHR14741:SF32">
    <property type="entry name" value="TRIMETHYLGUANOSINE SYNTHASE"/>
    <property type="match status" value="1"/>
</dbReference>
<comment type="catalytic activity">
    <reaction evidence="16">
        <text>a 5'-end (N(2),N(7)-dimethyl 5'-triphosphoguanosine)-ribonucleoside in snRNA + S-adenosyl-L-methionine = a 5'-end (N(2),N(2),N(7)-trimethyl 5'-triphosphoguanosine)-ribonucleoside in snRNA + S-adenosyl-L-homocysteine + H(+)</text>
        <dbReference type="Rhea" id="RHEA:78479"/>
        <dbReference type="Rhea" id="RHEA-COMP:19087"/>
        <dbReference type="Rhea" id="RHEA-COMP:19089"/>
        <dbReference type="ChEBI" id="CHEBI:15378"/>
        <dbReference type="ChEBI" id="CHEBI:57856"/>
        <dbReference type="ChEBI" id="CHEBI:59789"/>
        <dbReference type="ChEBI" id="CHEBI:167623"/>
        <dbReference type="ChEBI" id="CHEBI:172880"/>
    </reaction>
    <physiologicalReaction direction="left-to-right" evidence="16">
        <dbReference type="Rhea" id="RHEA:78480"/>
    </physiologicalReaction>
</comment>
<comment type="catalytic activity">
    <reaction evidence="17">
        <text>a 5'-end (N(7)-methyl 5'-triphosphoguanosine)-ribonucleoside in snRNA + S-adenosyl-L-methionine = a 5'-end (N(2),N(7)-dimethyl 5'-triphosphoguanosine)-ribonucleoside in snRNA + S-adenosyl-L-homocysteine + H(+)</text>
        <dbReference type="Rhea" id="RHEA:78471"/>
        <dbReference type="Rhea" id="RHEA-COMP:19085"/>
        <dbReference type="Rhea" id="RHEA-COMP:19087"/>
        <dbReference type="ChEBI" id="CHEBI:15378"/>
        <dbReference type="ChEBI" id="CHEBI:57856"/>
        <dbReference type="ChEBI" id="CHEBI:59789"/>
        <dbReference type="ChEBI" id="CHEBI:156461"/>
        <dbReference type="ChEBI" id="CHEBI:172880"/>
    </reaction>
    <physiologicalReaction direction="left-to-right" evidence="17">
        <dbReference type="Rhea" id="RHEA:78472"/>
    </physiologicalReaction>
</comment>
<evidence type="ECO:0000256" key="2">
    <source>
        <dbReference type="ARBA" id="ARBA00004496"/>
    </source>
</evidence>
<feature type="region of interest" description="Disordered" evidence="23">
    <location>
        <begin position="400"/>
        <end position="546"/>
    </location>
</feature>
<evidence type="ECO:0000256" key="12">
    <source>
        <dbReference type="ARBA" id="ARBA00023242"/>
    </source>
</evidence>
<keyword evidence="12" id="KW-0539">Nucleus</keyword>
<evidence type="ECO:0000256" key="18">
    <source>
        <dbReference type="ARBA" id="ARBA00049790"/>
    </source>
</evidence>
<evidence type="ECO:0000256" key="13">
    <source>
        <dbReference type="ARBA" id="ARBA00025783"/>
    </source>
</evidence>
<dbReference type="GO" id="GO:0071164">
    <property type="term" value="F:RNA cap trimethylguanosine synthase activity"/>
    <property type="evidence" value="ECO:0007669"/>
    <property type="project" value="TreeGrafter"/>
</dbReference>
<proteinExistence type="inferred from homology"/>
<evidence type="ECO:0000256" key="21">
    <source>
        <dbReference type="ARBA" id="ARBA00079339"/>
    </source>
</evidence>
<dbReference type="EMBL" id="MTYJ01000060">
    <property type="protein sequence ID" value="OQV17442.1"/>
    <property type="molecule type" value="Genomic_DNA"/>
</dbReference>
<evidence type="ECO:0000256" key="10">
    <source>
        <dbReference type="ARBA" id="ARBA00023015"/>
    </source>
</evidence>
<protein>
    <recommendedName>
        <fullName evidence="4">Trimethylguanosine synthase</fullName>
    </recommendedName>
    <alternativeName>
        <fullName evidence="18">Cap-specific guanine-N(2) methyltransferase</fullName>
    </alternativeName>
    <alternativeName>
        <fullName evidence="21">Nuclear receptor coactivator 6-interacting protein</fullName>
    </alternativeName>
    <alternativeName>
        <fullName evidence="22">PRIP-interacting protein with methyltransferase motif</fullName>
    </alternativeName>
</protein>
<comment type="function">
    <text evidence="19">Catalyzes the 2 serial methylation steps for the conversion of the 7-monomethylguanosine (m(7)G) caps of snRNAs and snoRNAs to a 2,2,7-trimethylguanosine (m(2,2,7)G) cap structure. The enzyme is specific for guanine, and N7 methylation must precede N2 methylation. Hypermethylation of the m7G cap of U snRNAs leads to their concentration in nuclear foci, their colocalization with coilin and the formation of canonical Cajal bodies (CBs). Plays a role in transcriptional regulation.</text>
</comment>
<feature type="compositionally biased region" description="Acidic residues" evidence="23">
    <location>
        <begin position="617"/>
        <end position="626"/>
    </location>
</feature>
<comment type="subcellular location">
    <subcellularLocation>
        <location evidence="2">Cytoplasm</location>
    </subcellularLocation>
    <subcellularLocation>
        <location evidence="1">Nucleus</location>
        <location evidence="1">Cajal body</location>
    </subcellularLocation>
    <subcellularLocation>
        <location evidence="3">Nucleus</location>
        <location evidence="3">Nucleolus</location>
    </subcellularLocation>
</comment>
<dbReference type="SUPFAM" id="SSF53335">
    <property type="entry name" value="S-adenosyl-L-methionine-dependent methyltransferases"/>
    <property type="match status" value="1"/>
</dbReference>
<reference evidence="25" key="1">
    <citation type="submission" date="2017-01" db="EMBL/GenBank/DDBJ databases">
        <title>Comparative genomics of anhydrobiosis in the tardigrade Hypsibius dujardini.</title>
        <authorList>
            <person name="Yoshida Y."/>
            <person name="Koutsovoulos G."/>
            <person name="Laetsch D."/>
            <person name="Stevens L."/>
            <person name="Kumar S."/>
            <person name="Horikawa D."/>
            <person name="Ishino K."/>
            <person name="Komine S."/>
            <person name="Tomita M."/>
            <person name="Blaxter M."/>
            <person name="Arakawa K."/>
        </authorList>
    </citation>
    <scope>NUCLEOTIDE SEQUENCE [LARGE SCALE GENOMIC DNA]</scope>
    <source>
        <strain evidence="25">Z151</strain>
    </source>
</reference>
<evidence type="ECO:0000256" key="11">
    <source>
        <dbReference type="ARBA" id="ARBA00023163"/>
    </source>
</evidence>
<dbReference type="InterPro" id="IPR029063">
    <property type="entry name" value="SAM-dependent_MTases_sf"/>
</dbReference>
<keyword evidence="6" id="KW-0597">Phosphoprotein</keyword>
<evidence type="ECO:0000256" key="16">
    <source>
        <dbReference type="ARBA" id="ARBA00048763"/>
    </source>
</evidence>
<feature type="region of interest" description="Disordered" evidence="23">
    <location>
        <begin position="96"/>
        <end position="120"/>
    </location>
</feature>
<evidence type="ECO:0000313" key="25">
    <source>
        <dbReference type="Proteomes" id="UP000192578"/>
    </source>
</evidence>